<dbReference type="AlphaFoldDB" id="A0AAE7BAX8"/>
<name>A0AAE7BAX8_9BACT</name>
<protein>
    <submittedName>
        <fullName evidence="3">Zonula occludens toxin (Zot) family protein</fullName>
    </submittedName>
</protein>
<dbReference type="KEGG" id="avp:AVENP_1487"/>
<feature type="transmembrane region" description="Helical" evidence="1">
    <location>
        <begin position="213"/>
        <end position="233"/>
    </location>
</feature>
<dbReference type="SUPFAM" id="SSF52540">
    <property type="entry name" value="P-loop containing nucleoside triphosphate hydrolases"/>
    <property type="match status" value="1"/>
</dbReference>
<proteinExistence type="predicted"/>
<dbReference type="InterPro" id="IPR008900">
    <property type="entry name" value="Zot_N"/>
</dbReference>
<sequence>MLCLLVGPPGGGKTLYAVDKIIKIANNEADEFKKIQYVYTNISGFNFNKFQDNKVVFDRFIFDNFYTHLKSLFALFLQNEDEDNLDDILQAYCKQHNLLNAYFIIDEANNFFDNQDKVKMWWLTYHRHLNHEILLITVNKSLINTQYRNIPEIFIKAQPRSKAISKNVLRYFNYTEYRMTQKFSTTEITINKSYFDLYKSGNTSNQKRVGIKYIILFFFFVLFFICVFSYFVYKLYFSNSVTQQDNKNNSVPLNQTQNNTKNATFLENQTQQTPINLHSQVNNSISVDPLEDNLKLFKFNCFEKFCYYKLDKKNTVEIPSNILKTYLLNIDIDKKFTEIKHNRLVIYVLVNENKFNFLDKGVKNENDKQNNVFSFPNVGLSK</sequence>
<dbReference type="Gene3D" id="3.40.50.300">
    <property type="entry name" value="P-loop containing nucleotide triphosphate hydrolases"/>
    <property type="match status" value="1"/>
</dbReference>
<accession>A0AAE7BAX8</accession>
<dbReference type="EMBL" id="CP053840">
    <property type="protein sequence ID" value="QKF67039.1"/>
    <property type="molecule type" value="Genomic_DNA"/>
</dbReference>
<dbReference type="InterPro" id="IPR027417">
    <property type="entry name" value="P-loop_NTPase"/>
</dbReference>
<evidence type="ECO:0000313" key="4">
    <source>
        <dbReference type="Proteomes" id="UP000503482"/>
    </source>
</evidence>
<keyword evidence="4" id="KW-1185">Reference proteome</keyword>
<reference evidence="3 4" key="1">
    <citation type="submission" date="2020-05" db="EMBL/GenBank/DDBJ databases">
        <title>Complete genome sequencing of Campylobacter and Arcobacter type strains.</title>
        <authorList>
            <person name="Miller W.G."/>
            <person name="Yee E."/>
        </authorList>
    </citation>
    <scope>NUCLEOTIDE SEQUENCE [LARGE SCALE GENOMIC DNA]</scope>
    <source>
        <strain evidence="3 4">LMG 26156</strain>
    </source>
</reference>
<dbReference type="Pfam" id="PF05707">
    <property type="entry name" value="Zot"/>
    <property type="match status" value="1"/>
</dbReference>
<keyword evidence="1" id="KW-1133">Transmembrane helix</keyword>
<gene>
    <name evidence="3" type="ORF">AVENP_1487</name>
</gene>
<keyword evidence="1" id="KW-0812">Transmembrane</keyword>
<evidence type="ECO:0000256" key="1">
    <source>
        <dbReference type="SAM" id="Phobius"/>
    </source>
</evidence>
<keyword evidence="1" id="KW-0472">Membrane</keyword>
<feature type="domain" description="Zona occludens toxin N-terminal" evidence="2">
    <location>
        <begin position="1"/>
        <end position="203"/>
    </location>
</feature>
<dbReference type="RefSeq" id="WP_128358530.1">
    <property type="nucleotide sequence ID" value="NZ_CP053840.1"/>
</dbReference>
<organism evidence="3 4">
    <name type="scientific">Arcobacter venerupis</name>
    <dbReference type="NCBI Taxonomy" id="1054033"/>
    <lineage>
        <taxon>Bacteria</taxon>
        <taxon>Pseudomonadati</taxon>
        <taxon>Campylobacterota</taxon>
        <taxon>Epsilonproteobacteria</taxon>
        <taxon>Campylobacterales</taxon>
        <taxon>Arcobacteraceae</taxon>
        <taxon>Arcobacter</taxon>
    </lineage>
</organism>
<evidence type="ECO:0000313" key="3">
    <source>
        <dbReference type="EMBL" id="QKF67039.1"/>
    </source>
</evidence>
<evidence type="ECO:0000259" key="2">
    <source>
        <dbReference type="Pfam" id="PF05707"/>
    </source>
</evidence>
<dbReference type="Proteomes" id="UP000503482">
    <property type="component" value="Chromosome"/>
</dbReference>